<evidence type="ECO:0000256" key="3">
    <source>
        <dbReference type="SAM" id="SignalP"/>
    </source>
</evidence>
<keyword evidence="2" id="KW-1015">Disulfide bond</keyword>
<reference evidence="4 5" key="1">
    <citation type="submission" date="2020-07" db="EMBL/GenBank/DDBJ databases">
        <title>Sequencing the genomes of 1000 actinobacteria strains.</title>
        <authorList>
            <person name="Klenk H.-P."/>
        </authorList>
    </citation>
    <scope>NUCLEOTIDE SEQUENCE [LARGE SCALE GENOMIC DNA]</scope>
    <source>
        <strain evidence="4 5">DSM 26154</strain>
    </source>
</reference>
<comment type="caution">
    <text evidence="4">The sequence shown here is derived from an EMBL/GenBank/DDBJ whole genome shotgun (WGS) entry which is preliminary data.</text>
</comment>
<dbReference type="Gene3D" id="3.40.50.1110">
    <property type="entry name" value="SGNH hydrolase"/>
    <property type="match status" value="1"/>
</dbReference>
<dbReference type="CDD" id="cd01823">
    <property type="entry name" value="SEST_like"/>
    <property type="match status" value="1"/>
</dbReference>
<dbReference type="InterPro" id="IPR036514">
    <property type="entry name" value="SGNH_hydro_sf"/>
</dbReference>
<sequence>MRHRSLSIATAVAAAIAGIGVSAPAANAADAPHYVQLGDSYSSGNGAGSYAEKICWRSSENYGAKVARRQGATYTNAACSGGVIADILTPRDIGSRKLRTRTFKVPKGTVDARAQWLEQAKDAELCGTPAQPDWSWSYAIDSSAAIGNLFTATVKCQLTAAPQIDAVTPETDAVFLTIGGNDIGFTTIVTNCLVLRSPGSCKTSMDAANATIPQMKARTKEALAAVHERSEGNAHVYLLGYPHLINTDTYKLGSTYDAGKALSAMQKRGDRVQRAAMDELAASTPGAGFTFVDVKPDWGGYTHGLETGALTGNPNSWLVPVLGTGYEYSEWVHPRPAGWSASALALYAAMV</sequence>
<evidence type="ECO:0000313" key="4">
    <source>
        <dbReference type="EMBL" id="NYF98594.1"/>
    </source>
</evidence>
<keyword evidence="3" id="KW-0732">Signal</keyword>
<feature type="disulfide bond" evidence="2">
    <location>
        <begin position="192"/>
        <end position="201"/>
    </location>
</feature>
<dbReference type="GO" id="GO:0006629">
    <property type="term" value="P:lipid metabolic process"/>
    <property type="evidence" value="ECO:0007669"/>
    <property type="project" value="TreeGrafter"/>
</dbReference>
<keyword evidence="5" id="KW-1185">Reference proteome</keyword>
<dbReference type="PANTHER" id="PTHR37981:SF1">
    <property type="entry name" value="SGNH HYDROLASE-TYPE ESTERASE DOMAIN-CONTAINING PROTEIN"/>
    <property type="match status" value="1"/>
</dbReference>
<protein>
    <submittedName>
        <fullName evidence="4">Lysophospholipase L1-like esterase</fullName>
    </submittedName>
</protein>
<dbReference type="InterPro" id="IPR037460">
    <property type="entry name" value="SEST-like"/>
</dbReference>
<dbReference type="RefSeq" id="WP_185991384.1">
    <property type="nucleotide sequence ID" value="NZ_JACCAE010000001.1"/>
</dbReference>
<evidence type="ECO:0000313" key="5">
    <source>
        <dbReference type="Proteomes" id="UP000554054"/>
    </source>
</evidence>
<feature type="active site" description="Nucleophile" evidence="1">
    <location>
        <position position="40"/>
    </location>
</feature>
<dbReference type="Proteomes" id="UP000554054">
    <property type="component" value="Unassembled WGS sequence"/>
</dbReference>
<evidence type="ECO:0000256" key="1">
    <source>
        <dbReference type="PIRSR" id="PIRSR637460-1"/>
    </source>
</evidence>
<dbReference type="AlphaFoldDB" id="A0A852VWF8"/>
<dbReference type="SUPFAM" id="SSF52266">
    <property type="entry name" value="SGNH hydrolase"/>
    <property type="match status" value="2"/>
</dbReference>
<feature type="disulfide bond" evidence="2">
    <location>
        <begin position="55"/>
        <end position="79"/>
    </location>
</feature>
<gene>
    <name evidence="4" type="ORF">BJY20_001986</name>
</gene>
<dbReference type="Pfam" id="PF00657">
    <property type="entry name" value="Lipase_GDSL"/>
    <property type="match status" value="1"/>
</dbReference>
<dbReference type="PANTHER" id="PTHR37981">
    <property type="entry name" value="LIPASE 2"/>
    <property type="match status" value="1"/>
</dbReference>
<accession>A0A852VWF8</accession>
<evidence type="ECO:0000256" key="2">
    <source>
        <dbReference type="PIRSR" id="PIRSR637460-2"/>
    </source>
</evidence>
<feature type="signal peptide" evidence="3">
    <location>
        <begin position="1"/>
        <end position="28"/>
    </location>
</feature>
<dbReference type="EMBL" id="JACCAE010000001">
    <property type="protein sequence ID" value="NYF98594.1"/>
    <property type="molecule type" value="Genomic_DNA"/>
</dbReference>
<dbReference type="GO" id="GO:0016788">
    <property type="term" value="F:hydrolase activity, acting on ester bonds"/>
    <property type="evidence" value="ECO:0007669"/>
    <property type="project" value="InterPro"/>
</dbReference>
<feature type="active site" evidence="1">
    <location>
        <position position="333"/>
    </location>
</feature>
<name>A0A852VWF8_9MICO</name>
<feature type="chain" id="PRO_5032273127" evidence="3">
    <location>
        <begin position="29"/>
        <end position="351"/>
    </location>
</feature>
<organism evidence="4 5">
    <name type="scientific">Janibacter cremeus</name>
    <dbReference type="NCBI Taxonomy" id="1285192"/>
    <lineage>
        <taxon>Bacteria</taxon>
        <taxon>Bacillati</taxon>
        <taxon>Actinomycetota</taxon>
        <taxon>Actinomycetes</taxon>
        <taxon>Micrococcales</taxon>
        <taxon>Intrasporangiaceae</taxon>
        <taxon>Janibacter</taxon>
    </lineage>
</organism>
<proteinExistence type="predicted"/>
<dbReference type="InterPro" id="IPR001087">
    <property type="entry name" value="GDSL"/>
</dbReference>